<name>L8HJ11_ACACF</name>
<reference evidence="2 3" key="1">
    <citation type="journal article" date="2013" name="Genome Biol.">
        <title>Genome of Acanthamoeba castellanii highlights extensive lateral gene transfer and early evolution of tyrosine kinase signaling.</title>
        <authorList>
            <person name="Clarke M."/>
            <person name="Lohan A.J."/>
            <person name="Liu B."/>
            <person name="Lagkouvardos I."/>
            <person name="Roy S."/>
            <person name="Zafar N."/>
            <person name="Bertelli C."/>
            <person name="Schilde C."/>
            <person name="Kianianmomeni A."/>
            <person name="Burglin T.R."/>
            <person name="Frech C."/>
            <person name="Turcotte B."/>
            <person name="Kopec K.O."/>
            <person name="Synnott J.M."/>
            <person name="Choo C."/>
            <person name="Paponov I."/>
            <person name="Finkler A."/>
            <person name="Soon Heng Tan C."/>
            <person name="Hutchins A.P."/>
            <person name="Weinmeier T."/>
            <person name="Rattei T."/>
            <person name="Chu J.S."/>
            <person name="Gimenez G."/>
            <person name="Irimia M."/>
            <person name="Rigden D.J."/>
            <person name="Fitzpatrick D.A."/>
            <person name="Lorenzo-Morales J."/>
            <person name="Bateman A."/>
            <person name="Chiu C.H."/>
            <person name="Tang P."/>
            <person name="Hegemann P."/>
            <person name="Fromm H."/>
            <person name="Raoult D."/>
            <person name="Greub G."/>
            <person name="Miranda-Saavedra D."/>
            <person name="Chen N."/>
            <person name="Nash P."/>
            <person name="Ginger M.L."/>
            <person name="Horn M."/>
            <person name="Schaap P."/>
            <person name="Caler L."/>
            <person name="Loftus B."/>
        </authorList>
    </citation>
    <scope>NUCLEOTIDE SEQUENCE [LARGE SCALE GENOMIC DNA]</scope>
    <source>
        <strain evidence="2 3">Neff</strain>
    </source>
</reference>
<dbReference type="RefSeq" id="XP_004356573.1">
    <property type="nucleotide sequence ID" value="XM_004356520.1"/>
</dbReference>
<dbReference type="VEuPathDB" id="AmoebaDB:ACA1_173000"/>
<evidence type="ECO:0000256" key="1">
    <source>
        <dbReference type="SAM" id="SignalP"/>
    </source>
</evidence>
<dbReference type="KEGG" id="acan:ACA1_173000"/>
<keyword evidence="3" id="KW-1185">Reference proteome</keyword>
<dbReference type="GeneID" id="14925697"/>
<protein>
    <submittedName>
        <fullName evidence="2">Uncharacterized protein</fullName>
    </submittedName>
</protein>
<accession>L8HJ11</accession>
<sequence>MNAATLTFFLLSLFVTLGSGKFKISVEQSQPRLEPVDFVLYFNETILGAPSHEPLIWAAGSLSQAPSSFSTVLHQSHAGLSAAFHVYSEGPVLAFQPNNTHWLLCVQGDNVLQFSVDHNPHKPVNGLRNVDELSKGRLSIRRHEGWTDYRGVPYFGPALGYAADFAQPWINFPPVLSLTLTETFFKGDASTYVGQPVSSLQARGFSTTFKVIPATSEVIWQVNLERRSDSATSTTYYLPTYTYTFQ</sequence>
<evidence type="ECO:0000313" key="3">
    <source>
        <dbReference type="Proteomes" id="UP000011083"/>
    </source>
</evidence>
<dbReference type="EMBL" id="KB007811">
    <property type="protein sequence ID" value="ELR24673.1"/>
    <property type="molecule type" value="Genomic_DNA"/>
</dbReference>
<dbReference type="Proteomes" id="UP000011083">
    <property type="component" value="Unassembled WGS sequence"/>
</dbReference>
<keyword evidence="1" id="KW-0732">Signal</keyword>
<proteinExistence type="predicted"/>
<feature type="signal peptide" evidence="1">
    <location>
        <begin position="1"/>
        <end position="20"/>
    </location>
</feature>
<evidence type="ECO:0000313" key="2">
    <source>
        <dbReference type="EMBL" id="ELR24673.1"/>
    </source>
</evidence>
<dbReference type="AlphaFoldDB" id="L8HJ11"/>
<organism evidence="2 3">
    <name type="scientific">Acanthamoeba castellanii (strain ATCC 30010 / Neff)</name>
    <dbReference type="NCBI Taxonomy" id="1257118"/>
    <lineage>
        <taxon>Eukaryota</taxon>
        <taxon>Amoebozoa</taxon>
        <taxon>Discosea</taxon>
        <taxon>Longamoebia</taxon>
        <taxon>Centramoebida</taxon>
        <taxon>Acanthamoebidae</taxon>
        <taxon>Acanthamoeba</taxon>
    </lineage>
</organism>
<gene>
    <name evidence="2" type="ORF">ACA1_173000</name>
</gene>
<feature type="chain" id="PRO_5003990510" evidence="1">
    <location>
        <begin position="21"/>
        <end position="246"/>
    </location>
</feature>